<dbReference type="SUPFAM" id="SSF52025">
    <property type="entry name" value="PA domain"/>
    <property type="match status" value="1"/>
</dbReference>
<organism evidence="2 3">
    <name type="scientific">Actinokineospora soli</name>
    <dbReference type="NCBI Taxonomy" id="1048753"/>
    <lineage>
        <taxon>Bacteria</taxon>
        <taxon>Bacillati</taxon>
        <taxon>Actinomycetota</taxon>
        <taxon>Actinomycetes</taxon>
        <taxon>Pseudonocardiales</taxon>
        <taxon>Pseudonocardiaceae</taxon>
        <taxon>Actinokineospora</taxon>
    </lineage>
</organism>
<dbReference type="InterPro" id="IPR003137">
    <property type="entry name" value="PA_domain"/>
</dbReference>
<reference evidence="3" key="1">
    <citation type="journal article" date="2019" name="Int. J. Syst. Evol. Microbiol.">
        <title>The Global Catalogue of Microorganisms (GCM) 10K type strain sequencing project: providing services to taxonomists for standard genome sequencing and annotation.</title>
        <authorList>
            <consortium name="The Broad Institute Genomics Platform"/>
            <consortium name="The Broad Institute Genome Sequencing Center for Infectious Disease"/>
            <person name="Wu L."/>
            <person name="Ma J."/>
        </authorList>
    </citation>
    <scope>NUCLEOTIDE SEQUENCE [LARGE SCALE GENOMIC DNA]</scope>
    <source>
        <strain evidence="3">JCM 17695</strain>
    </source>
</reference>
<dbReference type="Gene3D" id="3.50.30.30">
    <property type="match status" value="1"/>
</dbReference>
<sequence length="613" mass="64074">MAAAAITLVAPSAMAHDEIRSSDGAIDNAESTHVHHQHGGDHGHLPATSSNVRVVGKAAVNQDKEGRVADVGVHNGYAYLAAFSDPNCQKGGVYVFDIHDPTAPKQINFIRTGINSYVGEGSQVVRIDTPKFTGDILAFNNEICGTAGPSTVGGATLVDVTNPKVHKYLAEGFGDFDPVGGFGAGVAHEVHSVFVWDAGDKAYAVLVDDDEAADVDIFDITDPRTPVKVAEYDLLHDFPQIGQAAPANLTQVFHHDMVVKKIGGRQVMLVSYWDGGYVLLDVTNPAAATYLGDTDFASVDPELLESAGISAAPEGNAHQAEFTADNQYVIAADEDFNPTVLAGATDDGTSFRASTGDSTPQLGVGEQISGTAVYVGRACPGDTAVPAGGAGTQVAVVTRGACAFTEKVASVAAAGGYEAVVIANREGDCGAFGMTVAGSLPTFSVDRRTGFSLFDKEAAYDETACQAGGDTLDGSLIPGLAVGATGDVVTLTSSFDGWGYVHLYRNGTGKLAELDTYALPESHDPDHASGSGDLSVHEVATSPTRADLAYFSYYAGGFRVAKIQDDELVEVARFIDEGGNNFWGVEVFAHGGREYVAASDRDYGLYIFEYTGP</sequence>
<keyword evidence="3" id="KW-1185">Reference proteome</keyword>
<gene>
    <name evidence="2" type="ORF">ACFQV2_14405</name>
</gene>
<dbReference type="Pfam" id="PF02225">
    <property type="entry name" value="PA"/>
    <property type="match status" value="1"/>
</dbReference>
<dbReference type="EMBL" id="JBHTEY010000004">
    <property type="protein sequence ID" value="MFC7614539.1"/>
    <property type="molecule type" value="Genomic_DNA"/>
</dbReference>
<name>A0ABW2TME5_9PSEU</name>
<evidence type="ECO:0000313" key="2">
    <source>
        <dbReference type="EMBL" id="MFC7614539.1"/>
    </source>
</evidence>
<protein>
    <submittedName>
        <fullName evidence="2">PA domain-containing protein</fullName>
    </submittedName>
</protein>
<accession>A0ABW2TME5</accession>
<comment type="caution">
    <text evidence="2">The sequence shown here is derived from an EMBL/GenBank/DDBJ whole genome shotgun (WGS) entry which is preliminary data.</text>
</comment>
<dbReference type="InterPro" id="IPR046450">
    <property type="entry name" value="PA_dom_sf"/>
</dbReference>
<dbReference type="SUPFAM" id="SSF75011">
    <property type="entry name" value="3-carboxy-cis,cis-mucoante lactonizing enzyme"/>
    <property type="match status" value="1"/>
</dbReference>
<dbReference type="CDD" id="cd00538">
    <property type="entry name" value="PA"/>
    <property type="match status" value="1"/>
</dbReference>
<evidence type="ECO:0000313" key="3">
    <source>
        <dbReference type="Proteomes" id="UP001596512"/>
    </source>
</evidence>
<feature type="domain" description="PA" evidence="1">
    <location>
        <begin position="371"/>
        <end position="451"/>
    </location>
</feature>
<evidence type="ECO:0000259" key="1">
    <source>
        <dbReference type="Pfam" id="PF02225"/>
    </source>
</evidence>
<proteinExistence type="predicted"/>
<dbReference type="Proteomes" id="UP001596512">
    <property type="component" value="Unassembled WGS sequence"/>
</dbReference>